<feature type="transmembrane region" description="Helical" evidence="12">
    <location>
        <begin position="20"/>
        <end position="37"/>
    </location>
</feature>
<dbReference type="PANTHER" id="PTHR30485">
    <property type="entry name" value="NI/FE-HYDROGENASE 1 B-TYPE CYTOCHROME SUBUNIT"/>
    <property type="match status" value="1"/>
</dbReference>
<keyword evidence="9 12" id="KW-1133">Transmembrane helix</keyword>
<evidence type="ECO:0000259" key="13">
    <source>
        <dbReference type="Pfam" id="PF01292"/>
    </source>
</evidence>
<evidence type="ECO:0000256" key="12">
    <source>
        <dbReference type="SAM" id="Phobius"/>
    </source>
</evidence>
<dbReference type="PANTHER" id="PTHR30485:SF1">
    <property type="entry name" value="CYTOCHROME YDHU-RELATED"/>
    <property type="match status" value="1"/>
</dbReference>
<keyword evidence="8" id="KW-0249">Electron transport</keyword>
<feature type="transmembrane region" description="Helical" evidence="12">
    <location>
        <begin position="57"/>
        <end position="81"/>
    </location>
</feature>
<dbReference type="Pfam" id="PF01292">
    <property type="entry name" value="Ni_hydr_CYTB"/>
    <property type="match status" value="1"/>
</dbReference>
<feature type="transmembrane region" description="Helical" evidence="12">
    <location>
        <begin position="165"/>
        <end position="186"/>
    </location>
</feature>
<evidence type="ECO:0000313" key="15">
    <source>
        <dbReference type="Proteomes" id="UP001317629"/>
    </source>
</evidence>
<evidence type="ECO:0000256" key="6">
    <source>
        <dbReference type="ARBA" id="ARBA00022692"/>
    </source>
</evidence>
<dbReference type="EMBL" id="AP027142">
    <property type="protein sequence ID" value="BDV32842.1"/>
    <property type="molecule type" value="Genomic_DNA"/>
</dbReference>
<feature type="transmembrane region" description="Helical" evidence="12">
    <location>
        <begin position="125"/>
        <end position="145"/>
    </location>
</feature>
<keyword evidence="5" id="KW-0349">Heme</keyword>
<keyword evidence="7" id="KW-0479">Metal-binding</keyword>
<keyword evidence="10" id="KW-0408">Iron</keyword>
<keyword evidence="4" id="KW-1003">Cell membrane</keyword>
<dbReference type="InterPro" id="IPR051542">
    <property type="entry name" value="Hydrogenase_cytochrome"/>
</dbReference>
<keyword evidence="15" id="KW-1185">Reference proteome</keyword>
<keyword evidence="3" id="KW-0813">Transport</keyword>
<feature type="domain" description="Cytochrome b561 bacterial/Ni-hydrogenase" evidence="13">
    <location>
        <begin position="11"/>
        <end position="196"/>
    </location>
</feature>
<dbReference type="SUPFAM" id="SSF81342">
    <property type="entry name" value="Transmembrane di-heme cytochromes"/>
    <property type="match status" value="1"/>
</dbReference>
<dbReference type="InterPro" id="IPR000516">
    <property type="entry name" value="Ni-dep_Hydgase_cyt-B"/>
</dbReference>
<evidence type="ECO:0000256" key="7">
    <source>
        <dbReference type="ARBA" id="ARBA00022723"/>
    </source>
</evidence>
<keyword evidence="11 12" id="KW-0472">Membrane</keyword>
<comment type="similarity">
    <text evidence="2">Belongs to the HupC/HyaC/HydC family.</text>
</comment>
<comment type="subcellular location">
    <subcellularLocation>
        <location evidence="1">Cell membrane</location>
        <topology evidence="1">Multi-pass membrane protein</topology>
    </subcellularLocation>
</comment>
<dbReference type="PRINTS" id="PR00161">
    <property type="entry name" value="NIHGNASECYTB"/>
</dbReference>
<evidence type="ECO:0000256" key="2">
    <source>
        <dbReference type="ARBA" id="ARBA00008622"/>
    </source>
</evidence>
<dbReference type="Proteomes" id="UP001317629">
    <property type="component" value="Chromosome"/>
</dbReference>
<accession>A0ABM8E4M7</accession>
<evidence type="ECO:0000256" key="1">
    <source>
        <dbReference type="ARBA" id="ARBA00004651"/>
    </source>
</evidence>
<evidence type="ECO:0000256" key="11">
    <source>
        <dbReference type="ARBA" id="ARBA00023136"/>
    </source>
</evidence>
<keyword evidence="6 12" id="KW-0812">Transmembrane</keyword>
<evidence type="ECO:0000256" key="3">
    <source>
        <dbReference type="ARBA" id="ARBA00022448"/>
    </source>
</evidence>
<dbReference type="Gene3D" id="1.20.950.20">
    <property type="entry name" value="Transmembrane di-heme cytochromes, Chain C"/>
    <property type="match status" value="1"/>
</dbReference>
<name>A0ABM8E4M7_9HYPH</name>
<protein>
    <submittedName>
        <fullName evidence="14">Cytochrome b561</fullName>
    </submittedName>
</protein>
<proteinExistence type="inferred from homology"/>
<evidence type="ECO:0000256" key="4">
    <source>
        <dbReference type="ARBA" id="ARBA00022475"/>
    </source>
</evidence>
<dbReference type="InterPro" id="IPR016174">
    <property type="entry name" value="Di-haem_cyt_TM"/>
</dbReference>
<gene>
    <name evidence="14" type="ORF">SS37A_03710</name>
</gene>
<evidence type="ECO:0000256" key="5">
    <source>
        <dbReference type="ARBA" id="ARBA00022617"/>
    </source>
</evidence>
<dbReference type="InterPro" id="IPR011577">
    <property type="entry name" value="Cyt_b561_bac/Ni-Hgenase"/>
</dbReference>
<evidence type="ECO:0000256" key="10">
    <source>
        <dbReference type="ARBA" id="ARBA00023004"/>
    </source>
</evidence>
<evidence type="ECO:0000256" key="8">
    <source>
        <dbReference type="ARBA" id="ARBA00022982"/>
    </source>
</evidence>
<evidence type="ECO:0000313" key="14">
    <source>
        <dbReference type="EMBL" id="BDV32842.1"/>
    </source>
</evidence>
<organism evidence="14 15">
    <name type="scientific">Methylocystis iwaonis</name>
    <dbReference type="NCBI Taxonomy" id="2885079"/>
    <lineage>
        <taxon>Bacteria</taxon>
        <taxon>Pseudomonadati</taxon>
        <taxon>Pseudomonadota</taxon>
        <taxon>Alphaproteobacteria</taxon>
        <taxon>Hyphomicrobiales</taxon>
        <taxon>Methylocystaceae</taxon>
        <taxon>Methylocystis</taxon>
    </lineage>
</organism>
<reference evidence="14 15" key="1">
    <citation type="journal article" date="2023" name="Int. J. Syst. Evol. Microbiol.">
        <title>Methylocystis iwaonis sp. nov., a type II methane-oxidizing bacterium from surface soil of a rice paddy field in Japan, and emended description of the genus Methylocystis (ex Whittenbury et al. 1970) Bowman et al. 1993.</title>
        <authorList>
            <person name="Kaise H."/>
            <person name="Sawadogo J.B."/>
            <person name="Alam M.S."/>
            <person name="Ueno C."/>
            <person name="Dianou D."/>
            <person name="Shinjo R."/>
            <person name="Asakawa S."/>
        </authorList>
    </citation>
    <scope>NUCLEOTIDE SEQUENCE [LARGE SCALE GENOMIC DNA]</scope>
    <source>
        <strain evidence="14 15">SS37A-Re</strain>
    </source>
</reference>
<evidence type="ECO:0000256" key="9">
    <source>
        <dbReference type="ARBA" id="ARBA00022989"/>
    </source>
</evidence>
<sequence length="204" mass="22651">MRSEKMDAPNHPLLLRALHWINAFAVIVMILSGWRIYDASPLYGFLFPAEFTLGGWLAGALAWHFAAMWLLAANLLAYLLYGIATGRFQRLFLPLWPGAIWRDAWAVLTGRMAHVPGRYNAAQRAAYVFAILATIIAILSGLALWKPVQLQELTALMGGFETARRVHFFAMAALVIFLLGHISLALSNKSVLKAMTIGSREQAQ</sequence>